<dbReference type="GO" id="GO:0005524">
    <property type="term" value="F:ATP binding"/>
    <property type="evidence" value="ECO:0007669"/>
    <property type="project" value="UniProtKB-KW"/>
</dbReference>
<organism evidence="1 2">
    <name type="scientific">Arthrobacter deserti</name>
    <dbReference type="NCBI Taxonomy" id="1742687"/>
    <lineage>
        <taxon>Bacteria</taxon>
        <taxon>Bacillati</taxon>
        <taxon>Actinomycetota</taxon>
        <taxon>Actinomycetes</taxon>
        <taxon>Micrococcales</taxon>
        <taxon>Micrococcaceae</taxon>
        <taxon>Arthrobacter</taxon>
    </lineage>
</organism>
<keyword evidence="1" id="KW-0547">Nucleotide-binding</keyword>
<gene>
    <name evidence="1" type="ORF">HER39_20635</name>
</gene>
<sequence length="57" mass="5969">GRLREGPGTGPNAVDIRQVSKTFTIGSGRNKREFHAVTNASVSIERGKCLAVVGESG</sequence>
<feature type="non-terminal residue" evidence="1">
    <location>
        <position position="57"/>
    </location>
</feature>
<evidence type="ECO:0000313" key="1">
    <source>
        <dbReference type="EMBL" id="NKX52935.1"/>
    </source>
</evidence>
<dbReference type="EMBL" id="JAAZSR010000873">
    <property type="protein sequence ID" value="NKX52935.1"/>
    <property type="molecule type" value="Genomic_DNA"/>
</dbReference>
<name>A0ABX1JVW0_9MICC</name>
<feature type="non-terminal residue" evidence="1">
    <location>
        <position position="1"/>
    </location>
</feature>
<protein>
    <submittedName>
        <fullName evidence="1">ABC transporter ATP-binding protein</fullName>
    </submittedName>
</protein>
<accession>A0ABX1JVW0</accession>
<proteinExistence type="predicted"/>
<keyword evidence="1" id="KW-0067">ATP-binding</keyword>
<comment type="caution">
    <text evidence="1">The sequence shown here is derived from an EMBL/GenBank/DDBJ whole genome shotgun (WGS) entry which is preliminary data.</text>
</comment>
<dbReference type="InterPro" id="IPR027417">
    <property type="entry name" value="P-loop_NTPase"/>
</dbReference>
<dbReference type="Proteomes" id="UP000523795">
    <property type="component" value="Unassembled WGS sequence"/>
</dbReference>
<reference evidence="1 2" key="1">
    <citation type="submission" date="2020-04" db="EMBL/GenBank/DDBJ databases">
        <authorList>
            <person name="Liu S."/>
        </authorList>
    </citation>
    <scope>NUCLEOTIDE SEQUENCE [LARGE SCALE GENOMIC DNA]</scope>
    <source>
        <strain evidence="1 2">CGMCC 1.15091</strain>
    </source>
</reference>
<dbReference type="Gene3D" id="3.40.50.300">
    <property type="entry name" value="P-loop containing nucleotide triphosphate hydrolases"/>
    <property type="match status" value="1"/>
</dbReference>
<keyword evidence="2" id="KW-1185">Reference proteome</keyword>
<evidence type="ECO:0000313" key="2">
    <source>
        <dbReference type="Proteomes" id="UP000523795"/>
    </source>
</evidence>